<accession>H2P482</accession>
<dbReference type="Proteomes" id="UP000001595">
    <property type="component" value="Chromosome 22"/>
</dbReference>
<dbReference type="OMA" id="VEDITEC"/>
<protein>
    <submittedName>
        <fullName evidence="4">Apolipoprotein L, 4</fullName>
    </submittedName>
</protein>
<dbReference type="GO" id="GO:0042157">
    <property type="term" value="P:lipoprotein metabolic process"/>
    <property type="evidence" value="ECO:0007669"/>
    <property type="project" value="InterPro"/>
</dbReference>
<dbReference type="GO" id="GO:0006869">
    <property type="term" value="P:lipid transport"/>
    <property type="evidence" value="ECO:0007669"/>
    <property type="project" value="InterPro"/>
</dbReference>
<dbReference type="PANTHER" id="PTHR14096:SF39">
    <property type="entry name" value="APOLIPOPROTEIN L4"/>
    <property type="match status" value="1"/>
</dbReference>
<feature type="signal peptide" evidence="3">
    <location>
        <begin position="1"/>
        <end position="21"/>
    </location>
</feature>
<evidence type="ECO:0000256" key="2">
    <source>
        <dbReference type="SAM" id="Coils"/>
    </source>
</evidence>
<reference evidence="4 5" key="1">
    <citation type="submission" date="2008-02" db="EMBL/GenBank/DDBJ databases">
        <title>A 6x draft sequence assembly of the Pongo pygmaeus abelii genome.</title>
        <authorList>
            <person name="Wilson R.K."/>
            <person name="Mardis E."/>
        </authorList>
    </citation>
    <scope>NUCLEOTIDE SEQUENCE [LARGE SCALE GENOMIC DNA]</scope>
</reference>
<dbReference type="PANTHER" id="PTHR14096">
    <property type="entry name" value="APOLIPOPROTEIN L"/>
    <property type="match status" value="1"/>
</dbReference>
<dbReference type="GO" id="GO:0008289">
    <property type="term" value="F:lipid binding"/>
    <property type="evidence" value="ECO:0007669"/>
    <property type="project" value="InterPro"/>
</dbReference>
<gene>
    <name evidence="4" type="primary">APOL4</name>
</gene>
<dbReference type="AlphaFoldDB" id="H2P482"/>
<comment type="similarity">
    <text evidence="1">Belongs to the apolipoprotein L family.</text>
</comment>
<dbReference type="GO" id="GO:0016020">
    <property type="term" value="C:membrane"/>
    <property type="evidence" value="ECO:0007669"/>
    <property type="project" value="TreeGrafter"/>
</dbReference>
<dbReference type="FunCoup" id="H2P482">
    <property type="interactions" value="8"/>
</dbReference>
<dbReference type="Pfam" id="PF05461">
    <property type="entry name" value="ApoL"/>
    <property type="match status" value="1"/>
</dbReference>
<name>H2P482_PONAB</name>
<keyword evidence="3" id="KW-0732">Signal</keyword>
<sequence>MEGAALLRVFVLCIWMQQNHPGWTVAGQFQEKKRFTEEVIKYFQKKVSPVHLKILLTSNEAWKTFVRVAELPRDEADALYEALKNLTPYAAIEDKDMQQKDQQFREWFLKQFPQIRWKIQESIERLRVIANEIEEVHRGCVIAKVVSGSTGILSVIGVVLAPFTAGLSLSITAAGVGLGIASATAGIASGIVENTYTRSAELKASRLTATSTDQLEALRDIMRDITPSVLSFALDFDEATKMIANDVRTLRTKATVGCPLIASYVPINIVETLRTPGAPTRIVRKVAQNLGKATSGILVVLDVVNLVQDSLDLHKGAKSKSAESLRQWAQELEENLNELTHIHQSLKAR</sequence>
<dbReference type="HOGENOM" id="CLU_046288_1_0_1"/>
<dbReference type="eggNOG" id="ENOG502RZGU">
    <property type="taxonomic scope" value="Eukaryota"/>
</dbReference>
<organism evidence="4 5">
    <name type="scientific">Pongo abelii</name>
    <name type="common">Sumatran orangutan</name>
    <name type="synonym">Pongo pygmaeus abelii</name>
    <dbReference type="NCBI Taxonomy" id="9601"/>
    <lineage>
        <taxon>Eukaryota</taxon>
        <taxon>Metazoa</taxon>
        <taxon>Chordata</taxon>
        <taxon>Craniata</taxon>
        <taxon>Vertebrata</taxon>
        <taxon>Euteleostomi</taxon>
        <taxon>Mammalia</taxon>
        <taxon>Eutheria</taxon>
        <taxon>Euarchontoglires</taxon>
        <taxon>Primates</taxon>
        <taxon>Haplorrhini</taxon>
        <taxon>Catarrhini</taxon>
        <taxon>Hominidae</taxon>
        <taxon>Pongo</taxon>
    </lineage>
</organism>
<evidence type="ECO:0000313" key="5">
    <source>
        <dbReference type="Proteomes" id="UP000001595"/>
    </source>
</evidence>
<evidence type="ECO:0000256" key="3">
    <source>
        <dbReference type="SAM" id="SignalP"/>
    </source>
</evidence>
<dbReference type="InParanoid" id="H2P482"/>
<evidence type="ECO:0000313" key="4">
    <source>
        <dbReference type="Ensembl" id="ENSPPYP00000013131.2"/>
    </source>
</evidence>
<dbReference type="GeneTree" id="ENSGT01030000234599"/>
<dbReference type="InterPro" id="IPR008405">
    <property type="entry name" value="ApoL"/>
</dbReference>
<keyword evidence="2" id="KW-0175">Coiled coil</keyword>
<keyword evidence="5" id="KW-1185">Reference proteome</keyword>
<dbReference type="GO" id="GO:0005576">
    <property type="term" value="C:extracellular region"/>
    <property type="evidence" value="ECO:0007669"/>
    <property type="project" value="InterPro"/>
</dbReference>
<reference evidence="4" key="3">
    <citation type="submission" date="2025-09" db="UniProtKB">
        <authorList>
            <consortium name="Ensembl"/>
        </authorList>
    </citation>
    <scope>IDENTIFICATION</scope>
</reference>
<feature type="chain" id="PRO_5035265086" evidence="3">
    <location>
        <begin position="22"/>
        <end position="349"/>
    </location>
</feature>
<dbReference type="Ensembl" id="ENSPPYT00000013666.2">
    <property type="protein sequence ID" value="ENSPPYP00000013131.2"/>
    <property type="gene ID" value="ENSPPYG00000011768.3"/>
</dbReference>
<evidence type="ECO:0000256" key="1">
    <source>
        <dbReference type="ARBA" id="ARBA00010090"/>
    </source>
</evidence>
<feature type="coiled-coil region" evidence="2">
    <location>
        <begin position="322"/>
        <end position="349"/>
    </location>
</feature>
<proteinExistence type="inferred from homology"/>
<reference evidence="4" key="2">
    <citation type="submission" date="2025-08" db="UniProtKB">
        <authorList>
            <consortium name="Ensembl"/>
        </authorList>
    </citation>
    <scope>IDENTIFICATION</scope>
</reference>